<dbReference type="SUPFAM" id="SSF52833">
    <property type="entry name" value="Thioredoxin-like"/>
    <property type="match status" value="1"/>
</dbReference>
<reference evidence="3" key="2">
    <citation type="submission" date="2012-11" db="EMBL/GenBank/DDBJ databases">
        <authorList>
            <person name="Kuo A."/>
            <person name="Curtis B.A."/>
            <person name="Tanifuji G."/>
            <person name="Burki F."/>
            <person name="Gruber A."/>
            <person name="Irimia M."/>
            <person name="Maruyama S."/>
            <person name="Arias M.C."/>
            <person name="Ball S.G."/>
            <person name="Gile G.H."/>
            <person name="Hirakawa Y."/>
            <person name="Hopkins J.F."/>
            <person name="Rensing S.A."/>
            <person name="Schmutz J."/>
            <person name="Symeonidi A."/>
            <person name="Elias M."/>
            <person name="Eveleigh R.J."/>
            <person name="Herman E.K."/>
            <person name="Klute M.J."/>
            <person name="Nakayama T."/>
            <person name="Obornik M."/>
            <person name="Reyes-Prieto A."/>
            <person name="Armbrust E.V."/>
            <person name="Aves S.J."/>
            <person name="Beiko R.G."/>
            <person name="Coutinho P."/>
            <person name="Dacks J.B."/>
            <person name="Durnford D.G."/>
            <person name="Fast N.M."/>
            <person name="Green B.R."/>
            <person name="Grisdale C."/>
            <person name="Hempe F."/>
            <person name="Henrissat B."/>
            <person name="Hoppner M.P."/>
            <person name="Ishida K.-I."/>
            <person name="Kim E."/>
            <person name="Koreny L."/>
            <person name="Kroth P.G."/>
            <person name="Liu Y."/>
            <person name="Malik S.-B."/>
            <person name="Maier U.G."/>
            <person name="McRose D."/>
            <person name="Mock T."/>
            <person name="Neilson J.A."/>
            <person name="Onodera N.T."/>
            <person name="Poole A.M."/>
            <person name="Pritham E.J."/>
            <person name="Richards T.A."/>
            <person name="Rocap G."/>
            <person name="Roy S.W."/>
            <person name="Sarai C."/>
            <person name="Schaack S."/>
            <person name="Shirato S."/>
            <person name="Slamovits C.H."/>
            <person name="Spencer D.F."/>
            <person name="Suzuki S."/>
            <person name="Worden A.Z."/>
            <person name="Zauner S."/>
            <person name="Barry K."/>
            <person name="Bell C."/>
            <person name="Bharti A.K."/>
            <person name="Crow J.A."/>
            <person name="Grimwood J."/>
            <person name="Kramer R."/>
            <person name="Lindquist E."/>
            <person name="Lucas S."/>
            <person name="Salamov A."/>
            <person name="McFadden G.I."/>
            <person name="Lane C.E."/>
            <person name="Keeling P.J."/>
            <person name="Gray M.W."/>
            <person name="Grigoriev I.V."/>
            <person name="Archibald J.M."/>
        </authorList>
    </citation>
    <scope>NUCLEOTIDE SEQUENCE</scope>
    <source>
        <strain evidence="3">CCMP2712</strain>
    </source>
</reference>
<dbReference type="EMBL" id="JH992982">
    <property type="protein sequence ID" value="EKX49484.1"/>
    <property type="molecule type" value="Genomic_DNA"/>
</dbReference>
<dbReference type="Gene3D" id="3.40.30.10">
    <property type="entry name" value="Glutaredoxin"/>
    <property type="match status" value="1"/>
</dbReference>
<dbReference type="RefSeq" id="XP_005836464.1">
    <property type="nucleotide sequence ID" value="XM_005836407.1"/>
</dbReference>
<name>L1JMI3_GUITC</name>
<dbReference type="eggNOG" id="ENOG502QRER">
    <property type="taxonomic scope" value="Eukaryota"/>
</dbReference>
<gene>
    <name evidence="1" type="ORF">GUITHDRAFT_68042</name>
</gene>
<dbReference type="OMA" id="WCPNCLN"/>
<dbReference type="STRING" id="905079.L1JMI3"/>
<dbReference type="GeneID" id="17306132"/>
<dbReference type="PaxDb" id="55529-EKX49484"/>
<reference evidence="1 3" key="1">
    <citation type="journal article" date="2012" name="Nature">
        <title>Algal genomes reveal evolutionary mosaicism and the fate of nucleomorphs.</title>
        <authorList>
            <consortium name="DOE Joint Genome Institute"/>
            <person name="Curtis B.A."/>
            <person name="Tanifuji G."/>
            <person name="Burki F."/>
            <person name="Gruber A."/>
            <person name="Irimia M."/>
            <person name="Maruyama S."/>
            <person name="Arias M.C."/>
            <person name="Ball S.G."/>
            <person name="Gile G.H."/>
            <person name="Hirakawa Y."/>
            <person name="Hopkins J.F."/>
            <person name="Kuo A."/>
            <person name="Rensing S.A."/>
            <person name="Schmutz J."/>
            <person name="Symeonidi A."/>
            <person name="Elias M."/>
            <person name="Eveleigh R.J."/>
            <person name="Herman E.K."/>
            <person name="Klute M.J."/>
            <person name="Nakayama T."/>
            <person name="Obornik M."/>
            <person name="Reyes-Prieto A."/>
            <person name="Armbrust E.V."/>
            <person name="Aves S.J."/>
            <person name="Beiko R.G."/>
            <person name="Coutinho P."/>
            <person name="Dacks J.B."/>
            <person name="Durnford D.G."/>
            <person name="Fast N.M."/>
            <person name="Green B.R."/>
            <person name="Grisdale C.J."/>
            <person name="Hempel F."/>
            <person name="Henrissat B."/>
            <person name="Hoppner M.P."/>
            <person name="Ishida K."/>
            <person name="Kim E."/>
            <person name="Koreny L."/>
            <person name="Kroth P.G."/>
            <person name="Liu Y."/>
            <person name="Malik S.B."/>
            <person name="Maier U.G."/>
            <person name="McRose D."/>
            <person name="Mock T."/>
            <person name="Neilson J.A."/>
            <person name="Onodera N.T."/>
            <person name="Poole A.M."/>
            <person name="Pritham E.J."/>
            <person name="Richards T.A."/>
            <person name="Rocap G."/>
            <person name="Roy S.W."/>
            <person name="Sarai C."/>
            <person name="Schaack S."/>
            <person name="Shirato S."/>
            <person name="Slamovits C.H."/>
            <person name="Spencer D.F."/>
            <person name="Suzuki S."/>
            <person name="Worden A.Z."/>
            <person name="Zauner S."/>
            <person name="Barry K."/>
            <person name="Bell C."/>
            <person name="Bharti A.K."/>
            <person name="Crow J.A."/>
            <person name="Grimwood J."/>
            <person name="Kramer R."/>
            <person name="Lindquist E."/>
            <person name="Lucas S."/>
            <person name="Salamov A."/>
            <person name="McFadden G.I."/>
            <person name="Lane C.E."/>
            <person name="Keeling P.J."/>
            <person name="Gray M.W."/>
            <person name="Grigoriev I.V."/>
            <person name="Archibald J.M."/>
        </authorList>
    </citation>
    <scope>NUCLEOTIDE SEQUENCE</scope>
    <source>
        <strain evidence="1 3">CCMP2712</strain>
    </source>
</reference>
<dbReference type="OrthoDB" id="343052at2759"/>
<sequence>RQTIALGKHLQSVGAVMYGAYWCSHCYNQKQLLGRQVADETLKYVECDKKGAYSKRDMCKEKKVPGFPTWEINGELFPGEKSLEELAKISGFDLSSVK</sequence>
<evidence type="ECO:0000313" key="1">
    <source>
        <dbReference type="EMBL" id="EKX49484.1"/>
    </source>
</evidence>
<evidence type="ECO:0000313" key="3">
    <source>
        <dbReference type="Proteomes" id="UP000011087"/>
    </source>
</evidence>
<dbReference type="KEGG" id="gtt:GUITHDRAFT_68042"/>
<feature type="non-terminal residue" evidence="1">
    <location>
        <position position="1"/>
    </location>
</feature>
<dbReference type="InterPro" id="IPR036249">
    <property type="entry name" value="Thioredoxin-like_sf"/>
</dbReference>
<dbReference type="PANTHER" id="PTHR34573">
    <property type="entry name" value="VKC DOMAIN-CONTAINING PROTEIN"/>
    <property type="match status" value="1"/>
</dbReference>
<protein>
    <recommendedName>
        <fullName evidence="4">Thioredoxin domain-containing protein</fullName>
    </recommendedName>
</protein>
<keyword evidence="3" id="KW-1185">Reference proteome</keyword>
<organism evidence="1">
    <name type="scientific">Guillardia theta (strain CCMP2712)</name>
    <name type="common">Cryptophyte</name>
    <dbReference type="NCBI Taxonomy" id="905079"/>
    <lineage>
        <taxon>Eukaryota</taxon>
        <taxon>Cryptophyceae</taxon>
        <taxon>Pyrenomonadales</taxon>
        <taxon>Geminigeraceae</taxon>
        <taxon>Guillardia</taxon>
    </lineage>
</organism>
<reference evidence="2" key="3">
    <citation type="submission" date="2015-06" db="UniProtKB">
        <authorList>
            <consortium name="EnsemblProtists"/>
        </authorList>
    </citation>
    <scope>IDENTIFICATION</scope>
</reference>
<proteinExistence type="predicted"/>
<dbReference type="EnsemblProtists" id="EKX49484">
    <property type="protein sequence ID" value="EKX49484"/>
    <property type="gene ID" value="GUITHDRAFT_68042"/>
</dbReference>
<dbReference type="Proteomes" id="UP000011087">
    <property type="component" value="Unassembled WGS sequence"/>
</dbReference>
<evidence type="ECO:0000313" key="2">
    <source>
        <dbReference type="EnsemblProtists" id="EKX49484"/>
    </source>
</evidence>
<dbReference type="HOGENOM" id="CLU_137937_1_1_1"/>
<dbReference type="AlphaFoldDB" id="L1JMI3"/>
<accession>L1JMI3</accession>
<dbReference type="PANTHER" id="PTHR34573:SF1">
    <property type="entry name" value="VITAMIN K EPOXIDE REDUCTASE DOMAIN-CONTAINING PROTEIN"/>
    <property type="match status" value="1"/>
</dbReference>
<evidence type="ECO:0008006" key="4">
    <source>
        <dbReference type="Google" id="ProtNLM"/>
    </source>
</evidence>